<dbReference type="Pfam" id="PF01926">
    <property type="entry name" value="MMR_HSR1"/>
    <property type="match status" value="1"/>
</dbReference>
<comment type="subcellular location">
    <subcellularLocation>
        <location evidence="4">Mitochondrion inner membrane</location>
        <topology evidence="4">Peripheral membrane protein</topology>
    </subcellularLocation>
</comment>
<evidence type="ECO:0000313" key="11">
    <source>
        <dbReference type="Proteomes" id="UP000663829"/>
    </source>
</evidence>
<dbReference type="InterPro" id="IPR030378">
    <property type="entry name" value="G_CP_dom"/>
</dbReference>
<evidence type="ECO:0000256" key="4">
    <source>
        <dbReference type="PIRNR" id="PIRNR006230"/>
    </source>
</evidence>
<comment type="function">
    <text evidence="3 4">Plays a role in the regulation of the mitochondrial ribosome assembly and of translational activity. Displays mitochondrial GTPase activity.</text>
</comment>
<dbReference type="EMBL" id="CAJNOK010006301">
    <property type="protein sequence ID" value="CAF0999758.1"/>
    <property type="molecule type" value="Genomic_DNA"/>
</dbReference>
<dbReference type="GO" id="GO:0005743">
    <property type="term" value="C:mitochondrial inner membrane"/>
    <property type="evidence" value="ECO:0007669"/>
    <property type="project" value="UniProtKB-SubCell"/>
</dbReference>
<feature type="binding site" evidence="5">
    <location>
        <begin position="153"/>
        <end position="158"/>
    </location>
    <ligand>
        <name>GTP</name>
        <dbReference type="ChEBI" id="CHEBI:37565"/>
    </ligand>
</feature>
<proteinExistence type="inferred from homology"/>
<feature type="binding site" evidence="5">
    <location>
        <begin position="80"/>
        <end position="83"/>
    </location>
    <ligand>
        <name>GTP</name>
        <dbReference type="ChEBI" id="CHEBI:37565"/>
    </ligand>
</feature>
<dbReference type="Proteomes" id="UP000677228">
    <property type="component" value="Unassembled WGS sequence"/>
</dbReference>
<dbReference type="GO" id="GO:0032543">
    <property type="term" value="P:mitochondrial translation"/>
    <property type="evidence" value="ECO:0007669"/>
    <property type="project" value="TreeGrafter"/>
</dbReference>
<dbReference type="Gene3D" id="3.40.50.300">
    <property type="entry name" value="P-loop containing nucleotide triphosphate hydrolases"/>
    <property type="match status" value="1"/>
</dbReference>
<dbReference type="InterPro" id="IPR006073">
    <property type="entry name" value="GTP-bd"/>
</dbReference>
<dbReference type="InterPro" id="IPR027417">
    <property type="entry name" value="P-loop_NTPase"/>
</dbReference>
<dbReference type="EMBL" id="CAJNOQ010007503">
    <property type="protein sequence ID" value="CAF1170662.1"/>
    <property type="molecule type" value="Genomic_DNA"/>
</dbReference>
<keyword evidence="2 4" id="KW-0342">GTP-binding</keyword>
<evidence type="ECO:0000259" key="6">
    <source>
        <dbReference type="PROSITE" id="PS51721"/>
    </source>
</evidence>
<dbReference type="PIRSF" id="PIRSF006230">
    <property type="entry name" value="MG442"/>
    <property type="match status" value="1"/>
</dbReference>
<reference evidence="8" key="1">
    <citation type="submission" date="2021-02" db="EMBL/GenBank/DDBJ databases">
        <authorList>
            <person name="Nowell W R."/>
        </authorList>
    </citation>
    <scope>NUCLEOTIDE SEQUENCE</scope>
</reference>
<keyword evidence="4" id="KW-0496">Mitochondrion</keyword>
<dbReference type="SUPFAM" id="SSF52540">
    <property type="entry name" value="P-loop containing nucleoside triphosphate hydrolases"/>
    <property type="match status" value="1"/>
</dbReference>
<dbReference type="InterPro" id="IPR016478">
    <property type="entry name" value="GTPase_MTG1"/>
</dbReference>
<evidence type="ECO:0000313" key="8">
    <source>
        <dbReference type="EMBL" id="CAF1170662.1"/>
    </source>
</evidence>
<dbReference type="InterPro" id="IPR023179">
    <property type="entry name" value="GTP-bd_ortho_bundle_sf"/>
</dbReference>
<dbReference type="EMBL" id="CAJOBA010006308">
    <property type="protein sequence ID" value="CAF3769218.1"/>
    <property type="molecule type" value="Genomic_DNA"/>
</dbReference>
<evidence type="ECO:0000313" key="10">
    <source>
        <dbReference type="EMBL" id="CAF3934398.1"/>
    </source>
</evidence>
<dbReference type="PROSITE" id="PS51721">
    <property type="entry name" value="G_CP"/>
    <property type="match status" value="1"/>
</dbReference>
<dbReference type="CDD" id="cd01856">
    <property type="entry name" value="YlqF"/>
    <property type="match status" value="1"/>
</dbReference>
<evidence type="ECO:0000313" key="7">
    <source>
        <dbReference type="EMBL" id="CAF0999758.1"/>
    </source>
</evidence>
<evidence type="ECO:0000256" key="5">
    <source>
        <dbReference type="PIRSR" id="PIRSR006230-1"/>
    </source>
</evidence>
<evidence type="ECO:0000256" key="3">
    <source>
        <dbReference type="ARBA" id="ARBA00045284"/>
    </source>
</evidence>
<accession>A0A814UD96</accession>
<dbReference type="PANTHER" id="PTHR45782:SF4">
    <property type="entry name" value="MITOCHONDRIAL RIBOSOME-ASSOCIATED GTPASE 1"/>
    <property type="match status" value="1"/>
</dbReference>
<feature type="binding site" evidence="5">
    <location>
        <position position="205"/>
    </location>
    <ligand>
        <name>GTP</name>
        <dbReference type="ChEBI" id="CHEBI:37565"/>
    </ligand>
</feature>
<evidence type="ECO:0000256" key="2">
    <source>
        <dbReference type="ARBA" id="ARBA00023134"/>
    </source>
</evidence>
<comment type="caution">
    <text evidence="8">The sequence shown here is derived from an EMBL/GenBank/DDBJ whole genome shotgun (WGS) entry which is preliminary data.</text>
</comment>
<protein>
    <recommendedName>
        <fullName evidence="4">Mitochondrial GTPase 1</fullName>
    </recommendedName>
</protein>
<dbReference type="Proteomes" id="UP000663829">
    <property type="component" value="Unassembled WGS sequence"/>
</dbReference>
<keyword evidence="11" id="KW-1185">Reference proteome</keyword>
<organism evidence="8 11">
    <name type="scientific">Didymodactylos carnosus</name>
    <dbReference type="NCBI Taxonomy" id="1234261"/>
    <lineage>
        <taxon>Eukaryota</taxon>
        <taxon>Metazoa</taxon>
        <taxon>Spiralia</taxon>
        <taxon>Gnathifera</taxon>
        <taxon>Rotifera</taxon>
        <taxon>Eurotatoria</taxon>
        <taxon>Bdelloidea</taxon>
        <taxon>Philodinida</taxon>
        <taxon>Philodinidae</taxon>
        <taxon>Didymodactylos</taxon>
    </lineage>
</organism>
<dbReference type="EMBL" id="CAJOBC010007502">
    <property type="protein sequence ID" value="CAF3934398.1"/>
    <property type="molecule type" value="Genomic_DNA"/>
</dbReference>
<evidence type="ECO:0000256" key="1">
    <source>
        <dbReference type="ARBA" id="ARBA00022741"/>
    </source>
</evidence>
<dbReference type="Proteomes" id="UP000681722">
    <property type="component" value="Unassembled WGS sequence"/>
</dbReference>
<dbReference type="PANTHER" id="PTHR45782">
    <property type="entry name" value="MITOCHONDRIAL RIBOSOME-ASSOCIATED GTPASE 1"/>
    <property type="match status" value="1"/>
</dbReference>
<sequence length="324" mass="37292">MASKIGRLPSTFDFQSFRWKDVVRWFPGHMTKGMRDLEETLIKVDGIIEVHDARIPHSGRNPNFYKRLVGGHKPHLLLLNKADLADKQYHQKSIDYIKQEHPNVEVSLTSFESITAQELSKLFVNLIEQIVEVPRFTRQLNAEYQIIVCGIPNVGKSTLINRLRNMLLSKPKVAQVGALPGVTRSMSERIKICEKPKIYIRDSPGILEPKLKSPDESFRLLLTNCIPLQQTTYSDLAADYLLYLLNKYEKYQYVEYCGLSEPTTNIIKLLTEVAQNKHFTKTYKGYKLVFDLEQAARHFLLEFSKGTLGIYEQFVVIFSFLSSS</sequence>
<dbReference type="OrthoDB" id="269151at2759"/>
<keyword evidence="1 4" id="KW-0547">Nucleotide-binding</keyword>
<dbReference type="AlphaFoldDB" id="A0A814UD96"/>
<dbReference type="Proteomes" id="UP000682733">
    <property type="component" value="Unassembled WGS sequence"/>
</dbReference>
<name>A0A814UD96_9BILA</name>
<dbReference type="Gene3D" id="1.10.1580.10">
    <property type="match status" value="1"/>
</dbReference>
<dbReference type="GO" id="GO:0003924">
    <property type="term" value="F:GTPase activity"/>
    <property type="evidence" value="ECO:0007669"/>
    <property type="project" value="TreeGrafter"/>
</dbReference>
<evidence type="ECO:0000313" key="9">
    <source>
        <dbReference type="EMBL" id="CAF3769218.1"/>
    </source>
</evidence>
<dbReference type="GO" id="GO:0005525">
    <property type="term" value="F:GTP binding"/>
    <property type="evidence" value="ECO:0007669"/>
    <property type="project" value="UniProtKB-KW"/>
</dbReference>
<gene>
    <name evidence="8" type="ORF">GPM918_LOCUS22164</name>
    <name evidence="7" type="ORF">OVA965_LOCUS14499</name>
    <name evidence="10" type="ORF">SRO942_LOCUS22160</name>
    <name evidence="9" type="ORF">TMI583_LOCUS14501</name>
</gene>
<feature type="domain" description="CP-type G" evidence="6">
    <location>
        <begin position="34"/>
        <end position="209"/>
    </location>
</feature>
<comment type="similarity">
    <text evidence="4">Belongs to the TRAFAC class YlqF/YawG GTPase family. MTG1 subfamily.</text>
</comment>